<accession>A0A8X6JCT4</accession>
<protein>
    <submittedName>
        <fullName evidence="2">Uncharacterized protein</fullName>
    </submittedName>
</protein>
<sequence length="148" mass="16826">MLIYVVFVSVILAFGADITHVNGVPHTNVVDSWQKNIYKETECDCGEFPQSCHFDERGNKVCECLPGYAQANGTCFECDCGEHVKSCEFDQDGNKKCNCDHKYAQRYGKCELCDCGKYAISCYYYYRNTKTCFCPYGFTQRNGVCARP</sequence>
<keyword evidence="3" id="KW-1185">Reference proteome</keyword>
<feature type="signal peptide" evidence="1">
    <location>
        <begin position="1"/>
        <end position="23"/>
    </location>
</feature>
<keyword evidence="1" id="KW-0732">Signal</keyword>
<comment type="caution">
    <text evidence="2">The sequence shown here is derived from an EMBL/GenBank/DDBJ whole genome shotgun (WGS) entry which is preliminary data.</text>
</comment>
<organism evidence="2 3">
    <name type="scientific">Trichonephila clavata</name>
    <name type="common">Joro spider</name>
    <name type="synonym">Nephila clavata</name>
    <dbReference type="NCBI Taxonomy" id="2740835"/>
    <lineage>
        <taxon>Eukaryota</taxon>
        <taxon>Metazoa</taxon>
        <taxon>Ecdysozoa</taxon>
        <taxon>Arthropoda</taxon>
        <taxon>Chelicerata</taxon>
        <taxon>Arachnida</taxon>
        <taxon>Araneae</taxon>
        <taxon>Araneomorphae</taxon>
        <taxon>Entelegynae</taxon>
        <taxon>Araneoidea</taxon>
        <taxon>Nephilidae</taxon>
        <taxon>Trichonephila</taxon>
    </lineage>
</organism>
<evidence type="ECO:0000313" key="3">
    <source>
        <dbReference type="Proteomes" id="UP000887116"/>
    </source>
</evidence>
<dbReference type="AlphaFoldDB" id="A0A8X6JCT4"/>
<proteinExistence type="predicted"/>
<name>A0A8X6JCT4_TRICU</name>
<gene>
    <name evidence="2" type="primary">NCL1_48954</name>
    <name evidence="2" type="ORF">TNCT_169181</name>
</gene>
<reference evidence="2" key="1">
    <citation type="submission" date="2020-07" db="EMBL/GenBank/DDBJ databases">
        <title>Multicomponent nature underlies the extraordinary mechanical properties of spider dragline silk.</title>
        <authorList>
            <person name="Kono N."/>
            <person name="Nakamura H."/>
            <person name="Mori M."/>
            <person name="Yoshida Y."/>
            <person name="Ohtoshi R."/>
            <person name="Malay A.D."/>
            <person name="Moran D.A.P."/>
            <person name="Tomita M."/>
            <person name="Numata K."/>
            <person name="Arakawa K."/>
        </authorList>
    </citation>
    <scope>NUCLEOTIDE SEQUENCE</scope>
</reference>
<evidence type="ECO:0000256" key="1">
    <source>
        <dbReference type="SAM" id="SignalP"/>
    </source>
</evidence>
<feature type="chain" id="PRO_5036475319" evidence="1">
    <location>
        <begin position="24"/>
        <end position="148"/>
    </location>
</feature>
<dbReference type="EMBL" id="BMAO01025331">
    <property type="protein sequence ID" value="GFR01881.1"/>
    <property type="molecule type" value="Genomic_DNA"/>
</dbReference>
<dbReference type="Proteomes" id="UP000887116">
    <property type="component" value="Unassembled WGS sequence"/>
</dbReference>
<evidence type="ECO:0000313" key="2">
    <source>
        <dbReference type="EMBL" id="GFR01881.1"/>
    </source>
</evidence>
<dbReference type="OrthoDB" id="6410840at2759"/>